<evidence type="ECO:0000256" key="1">
    <source>
        <dbReference type="SAM" id="Phobius"/>
    </source>
</evidence>
<evidence type="ECO:0000313" key="2">
    <source>
        <dbReference type="EMBL" id="NML66815.1"/>
    </source>
</evidence>
<organism evidence="2 3">
    <name type="scientific">Hymenobacter polaris</name>
    <dbReference type="NCBI Taxonomy" id="2682546"/>
    <lineage>
        <taxon>Bacteria</taxon>
        <taxon>Pseudomonadati</taxon>
        <taxon>Bacteroidota</taxon>
        <taxon>Cytophagia</taxon>
        <taxon>Cytophagales</taxon>
        <taxon>Hymenobacteraceae</taxon>
        <taxon>Hymenobacter</taxon>
    </lineage>
</organism>
<keyword evidence="1" id="KW-0472">Membrane</keyword>
<comment type="caution">
    <text evidence="2">The sequence shown here is derived from an EMBL/GenBank/DDBJ whole genome shotgun (WGS) entry which is preliminary data.</text>
</comment>
<feature type="transmembrane region" description="Helical" evidence="1">
    <location>
        <begin position="75"/>
        <end position="98"/>
    </location>
</feature>
<evidence type="ECO:0000313" key="3">
    <source>
        <dbReference type="Proteomes" id="UP000559626"/>
    </source>
</evidence>
<dbReference type="AlphaFoldDB" id="A0A7Y0AGR3"/>
<protein>
    <submittedName>
        <fullName evidence="2">Uncharacterized protein</fullName>
    </submittedName>
</protein>
<sequence length="173" mass="18033">MLENLSNLLTVVLALSVASERLVAIVKNLVPWLRTEQPRNEATRKLVLQVLAVLAGIATAFLAQELLAAPLQGRGHLVVLGLLASGGSGFWKSVLGYVSSVQDIKRTKAVETKVQAAHAVATIARSAATRPAAPASFRATDAEAPQPTAAADQLQKQADANLAKAIALANATL</sequence>
<feature type="transmembrane region" description="Helical" evidence="1">
    <location>
        <begin position="46"/>
        <end position="63"/>
    </location>
</feature>
<reference evidence="2 3" key="1">
    <citation type="submission" date="2020-04" db="EMBL/GenBank/DDBJ databases">
        <title>Hymenobacter polaris sp. nov., isolated from Arctic soil.</title>
        <authorList>
            <person name="Dahal R.H."/>
        </authorList>
    </citation>
    <scope>NUCLEOTIDE SEQUENCE [LARGE SCALE GENOMIC DNA]</scope>
    <source>
        <strain evidence="2 3">RP-2-7</strain>
    </source>
</reference>
<keyword evidence="1" id="KW-1133">Transmembrane helix</keyword>
<keyword evidence="1" id="KW-0812">Transmembrane</keyword>
<dbReference type="RefSeq" id="WP_169532530.1">
    <property type="nucleotide sequence ID" value="NZ_JABBGH010000003.1"/>
</dbReference>
<name>A0A7Y0AGR3_9BACT</name>
<keyword evidence="3" id="KW-1185">Reference proteome</keyword>
<proteinExistence type="predicted"/>
<gene>
    <name evidence="2" type="ORF">HHL22_16540</name>
</gene>
<dbReference type="Proteomes" id="UP000559626">
    <property type="component" value="Unassembled WGS sequence"/>
</dbReference>
<dbReference type="EMBL" id="JABBGH010000003">
    <property type="protein sequence ID" value="NML66815.1"/>
    <property type="molecule type" value="Genomic_DNA"/>
</dbReference>
<accession>A0A7Y0AGR3</accession>